<dbReference type="Proteomes" id="UP001163321">
    <property type="component" value="Chromosome 5"/>
</dbReference>
<evidence type="ECO:0000313" key="2">
    <source>
        <dbReference type="Proteomes" id="UP001163321"/>
    </source>
</evidence>
<keyword evidence="2" id="KW-1185">Reference proteome</keyword>
<gene>
    <name evidence="1" type="ORF">PsorP6_009600</name>
</gene>
<evidence type="ECO:0000313" key="1">
    <source>
        <dbReference type="EMBL" id="KAI9911303.1"/>
    </source>
</evidence>
<comment type="caution">
    <text evidence="1">The sequence shown here is derived from an EMBL/GenBank/DDBJ whole genome shotgun (WGS) entry which is preliminary data.</text>
</comment>
<name>A0ACC0VXQ0_9STRA</name>
<sequence length="516" mass="57035">MFYATHHRETSSEQSHSLAASHSRMAGTFHVSGVRVAQDPVKGNVVVSERAFKPGQVIFSEEAFVAASWSTEVCGGCEELRSLVVSTGSDESVHGCYCERTGAPKAMYPSRLQDNVDRRHVVVSIMKTIDGIDEVDRARCILKCLALYERDANALADVMGLTCTNKQRACDAAAQLRRQVPDVFPAGFSDDEMATLIGVLNTNSHELENLGGSGLFLSACRLEHSCIPNCSFTTFGSTLWVTAIRPVAPGTALSIDYGNFFYRPTPERQEALLESYGFVCTCESCVSMPDPTRAACCQSSSCPQGSMLPYPLTRSTVENNSTEPSPLRFEWRCQTCGKVANATEQSRILAAEQELMENGFPESLDAIDGVVRRGVLHERHYLLFWALDSIGCEAAQSAAYEKEAAPPRQALAAIWERLIRYMNEVLPFAHHEKTIYYDNLAQVYVVLGDLAAASEAYARAYEISCLVSGTDCLPTRKLQKLMERPPQTADELRKLYADEARQRLRPQSADDDMRNE</sequence>
<dbReference type="EMBL" id="CM047584">
    <property type="protein sequence ID" value="KAI9911303.1"/>
    <property type="molecule type" value="Genomic_DNA"/>
</dbReference>
<proteinExistence type="predicted"/>
<reference evidence="1 2" key="1">
    <citation type="journal article" date="2022" name="bioRxiv">
        <title>The genome of the oomycete Peronosclerospora sorghi, a cosmopolitan pathogen of maize and sorghum, is inflated with dispersed pseudogenes.</title>
        <authorList>
            <person name="Fletcher K."/>
            <person name="Martin F."/>
            <person name="Isakeit T."/>
            <person name="Cavanaugh K."/>
            <person name="Magill C."/>
            <person name="Michelmore R."/>
        </authorList>
    </citation>
    <scope>NUCLEOTIDE SEQUENCE [LARGE SCALE GENOMIC DNA]</scope>
    <source>
        <strain evidence="1">P6</strain>
    </source>
</reference>
<organism evidence="1 2">
    <name type="scientific">Peronosclerospora sorghi</name>
    <dbReference type="NCBI Taxonomy" id="230839"/>
    <lineage>
        <taxon>Eukaryota</taxon>
        <taxon>Sar</taxon>
        <taxon>Stramenopiles</taxon>
        <taxon>Oomycota</taxon>
        <taxon>Peronosporomycetes</taxon>
        <taxon>Peronosporales</taxon>
        <taxon>Peronosporaceae</taxon>
        <taxon>Peronosclerospora</taxon>
    </lineage>
</organism>
<accession>A0ACC0VXQ0</accession>
<protein>
    <submittedName>
        <fullName evidence="1">Uncharacterized protein</fullName>
    </submittedName>
</protein>